<dbReference type="GO" id="GO:0051260">
    <property type="term" value="P:protein homooligomerization"/>
    <property type="evidence" value="ECO:0007669"/>
    <property type="project" value="InterPro"/>
</dbReference>
<dbReference type="Proteomes" id="UP000182658">
    <property type="component" value="Unassembled WGS sequence"/>
</dbReference>
<dbReference type="InterPro" id="IPR045068">
    <property type="entry name" value="BACURD1-3"/>
</dbReference>
<sequence length="234" mass="26979">MSSPRDNRIVPRTRGFPDPVKGDINELNCEPVTLDVRGRPFFTTIGTLVQRNHFFAVFLSGRWKVPKAEDGSIFVDSDPDVFSHILTFLSRGVFPIAYNPGTGHDHKLYADILAQARYFSVPELECWLENACYRKAVSLVVTTERMDELGPNTDRIDKRYDTAQVMKWKTVETPTWHPPPNNLVRTTGPPPEGRYSSVKKTWFVIIRKEVRFDRNWGTTTGTCWEQFWAGNRRK</sequence>
<proteinExistence type="predicted"/>
<dbReference type="OrthoDB" id="2414723at2759"/>
<dbReference type="Pfam" id="PF02214">
    <property type="entry name" value="BTB_2"/>
    <property type="match status" value="1"/>
</dbReference>
<dbReference type="SUPFAM" id="SSF54695">
    <property type="entry name" value="POZ domain"/>
    <property type="match status" value="1"/>
</dbReference>
<dbReference type="InParanoid" id="A0A1J7JNK9"/>
<organism evidence="2 3">
    <name type="scientific">Coniochaeta ligniaria NRRL 30616</name>
    <dbReference type="NCBI Taxonomy" id="1408157"/>
    <lineage>
        <taxon>Eukaryota</taxon>
        <taxon>Fungi</taxon>
        <taxon>Dikarya</taxon>
        <taxon>Ascomycota</taxon>
        <taxon>Pezizomycotina</taxon>
        <taxon>Sordariomycetes</taxon>
        <taxon>Sordariomycetidae</taxon>
        <taxon>Coniochaetales</taxon>
        <taxon>Coniochaetaceae</taxon>
        <taxon>Coniochaeta</taxon>
    </lineage>
</organism>
<dbReference type="InterPro" id="IPR011333">
    <property type="entry name" value="SKP1/BTB/POZ_sf"/>
</dbReference>
<dbReference type="InterPro" id="IPR003131">
    <property type="entry name" value="T1-type_BTB"/>
</dbReference>
<dbReference type="PANTHER" id="PTHR11145:SF8">
    <property type="entry name" value="RE57120P"/>
    <property type="match status" value="1"/>
</dbReference>
<accession>A0A1J7JNK9</accession>
<name>A0A1J7JNK9_9PEZI</name>
<evidence type="ECO:0000313" key="2">
    <source>
        <dbReference type="EMBL" id="OIW34985.1"/>
    </source>
</evidence>
<keyword evidence="3" id="KW-1185">Reference proteome</keyword>
<dbReference type="AlphaFoldDB" id="A0A1J7JNK9"/>
<protein>
    <recommendedName>
        <fullName evidence="1">Potassium channel tetramerisation-type BTB domain-containing protein</fullName>
    </recommendedName>
</protein>
<dbReference type="STRING" id="1408157.A0A1J7JNK9"/>
<dbReference type="EMBL" id="KV875093">
    <property type="protein sequence ID" value="OIW34985.1"/>
    <property type="molecule type" value="Genomic_DNA"/>
</dbReference>
<evidence type="ECO:0000313" key="3">
    <source>
        <dbReference type="Proteomes" id="UP000182658"/>
    </source>
</evidence>
<dbReference type="PANTHER" id="PTHR11145">
    <property type="entry name" value="BTB/POZ DOMAIN-CONTAINING ADAPTER FOR CUL3-MEDIATED RHOA DEGRADATION PROTEIN FAMILY MEMBER"/>
    <property type="match status" value="1"/>
</dbReference>
<reference evidence="2 3" key="1">
    <citation type="submission" date="2016-10" db="EMBL/GenBank/DDBJ databases">
        <title>Draft genome sequence of Coniochaeta ligniaria NRRL30616, a lignocellulolytic fungus for bioabatement of inhibitors in plant biomass hydrolysates.</title>
        <authorList>
            <consortium name="DOE Joint Genome Institute"/>
            <person name="Jimenez D.J."/>
            <person name="Hector R.E."/>
            <person name="Riley R."/>
            <person name="Sun H."/>
            <person name="Grigoriev I.V."/>
            <person name="Van Elsas J.D."/>
            <person name="Nichols N.N."/>
        </authorList>
    </citation>
    <scope>NUCLEOTIDE SEQUENCE [LARGE SCALE GENOMIC DNA]</scope>
    <source>
        <strain evidence="2 3">NRRL 30616</strain>
    </source>
</reference>
<feature type="domain" description="Potassium channel tetramerisation-type BTB" evidence="1">
    <location>
        <begin position="32"/>
        <end position="94"/>
    </location>
</feature>
<dbReference type="Gene3D" id="3.30.710.10">
    <property type="entry name" value="Potassium Channel Kv1.1, Chain A"/>
    <property type="match status" value="1"/>
</dbReference>
<gene>
    <name evidence="2" type="ORF">CONLIGDRAFT_627021</name>
</gene>
<evidence type="ECO:0000259" key="1">
    <source>
        <dbReference type="Pfam" id="PF02214"/>
    </source>
</evidence>
<dbReference type="CDD" id="cd18316">
    <property type="entry name" value="BTB_POZ_KCTD-like"/>
    <property type="match status" value="1"/>
</dbReference>